<dbReference type="Proteomes" id="UP000322225">
    <property type="component" value="Chromosome 7"/>
</dbReference>
<feature type="region of interest" description="Disordered" evidence="1">
    <location>
        <begin position="547"/>
        <end position="585"/>
    </location>
</feature>
<accession>A0AAJ8LJS2</accession>
<name>A0AAJ8LJS2_9TREE</name>
<dbReference type="GeneID" id="43589489"/>
<dbReference type="InterPro" id="IPR027417">
    <property type="entry name" value="P-loop_NTPase"/>
</dbReference>
<dbReference type="PANTHER" id="PTHR43603">
    <property type="entry name" value="COBW DOMAIN-CONTAINING PROTEIN DDB_G0274527"/>
    <property type="match status" value="1"/>
</dbReference>
<proteinExistence type="predicted"/>
<dbReference type="SUPFAM" id="SSF52540">
    <property type="entry name" value="P-loop containing nucleoside triphosphate hydrolases"/>
    <property type="match status" value="1"/>
</dbReference>
<evidence type="ECO:0000313" key="3">
    <source>
        <dbReference type="EMBL" id="WWD19938.1"/>
    </source>
</evidence>
<evidence type="ECO:0000313" key="4">
    <source>
        <dbReference type="Proteomes" id="UP000322225"/>
    </source>
</evidence>
<dbReference type="SMART" id="SM00833">
    <property type="entry name" value="CobW_C"/>
    <property type="match status" value="1"/>
</dbReference>
<dbReference type="CDD" id="cd03112">
    <property type="entry name" value="CobW-like"/>
    <property type="match status" value="1"/>
</dbReference>
<dbReference type="InterPro" id="IPR011629">
    <property type="entry name" value="CobW-like_C"/>
</dbReference>
<dbReference type="AlphaFoldDB" id="A0AAJ8LJS2"/>
<feature type="region of interest" description="Disordered" evidence="1">
    <location>
        <begin position="343"/>
        <end position="386"/>
    </location>
</feature>
<organism evidence="3 4">
    <name type="scientific">Kwoniella shandongensis</name>
    <dbReference type="NCBI Taxonomy" id="1734106"/>
    <lineage>
        <taxon>Eukaryota</taxon>
        <taxon>Fungi</taxon>
        <taxon>Dikarya</taxon>
        <taxon>Basidiomycota</taxon>
        <taxon>Agaricomycotina</taxon>
        <taxon>Tremellomycetes</taxon>
        <taxon>Tremellales</taxon>
        <taxon>Cryptococcaceae</taxon>
        <taxon>Kwoniella</taxon>
    </lineage>
</organism>
<dbReference type="Gene3D" id="3.40.50.300">
    <property type="entry name" value="P-loop containing nucleotide triphosphate hydrolases"/>
    <property type="match status" value="1"/>
</dbReference>
<keyword evidence="4" id="KW-1185">Reference proteome</keyword>
<dbReference type="EMBL" id="CP144057">
    <property type="protein sequence ID" value="WWD19938.1"/>
    <property type="molecule type" value="Genomic_DNA"/>
</dbReference>
<gene>
    <name evidence="3" type="ORF">CI109_104410</name>
</gene>
<feature type="domain" description="CobW C-terminal" evidence="2">
    <location>
        <begin position="313"/>
        <end position="500"/>
    </location>
</feature>
<protein>
    <recommendedName>
        <fullName evidence="2">CobW C-terminal domain-containing protein</fullName>
    </recommendedName>
</protein>
<dbReference type="InterPro" id="IPR051927">
    <property type="entry name" value="Zn_Chap_cDPG_Synth"/>
</dbReference>
<evidence type="ECO:0000256" key="1">
    <source>
        <dbReference type="SAM" id="MobiDB-lite"/>
    </source>
</evidence>
<sequence>MPIPITTDTRLPVTLLSGFLGSGKTTLLSYILKSKDHGLRCAVIVNDMGSLNIDAALVKNHKLTRTDEKVVQMQNGCICCTLRADLLEEIANLAEMKRFDYLLIESSGISEPIQVAETFTTEFADTIDPETTVEEIAQSLIEEGADPKTSTESKLRLAELIKAGGLSKVARLDTCVSVVDCTTFFGDFDTTDFLTDRRDDVGIEDERNITDLLTDQIEFANVILLNKTDAVPKEEVEKAEKLVKTLNPDAKIIRTSYSSVNLKEILNTNLFDFAKAASGVGWLQSLREASDWTDKNGVVKKNIPKPETEEYGISTFVYAARRPFHPRRLWELVQEAFCILQTEADEDEDEEEDDEEEDGNSQNEDADENMEGEEEEEEAEETREQVLERMRKEKEQLDLPSRVAFKRASPVWKGVLRSKGFVWFATRPQLHGEWSQAGVMLTVDGGGRWMCEQSEDEWPSDDPEVIAAIRSDFEGTWGDLVFIGQELDRDLIYKTLDGALLNDKEWSKWERVMKSKKSEDEKMNKLFELFDDGWEAWVDPVAEVEVEDVEEEAEEPVEVVEKRKKATDKHHGHDHSRSSKKARGK</sequence>
<dbReference type="Pfam" id="PF02492">
    <property type="entry name" value="cobW"/>
    <property type="match status" value="2"/>
</dbReference>
<reference evidence="3" key="1">
    <citation type="submission" date="2017-08" db="EMBL/GenBank/DDBJ databases">
        <authorList>
            <person name="Cuomo C."/>
            <person name="Billmyre B."/>
            <person name="Heitman J."/>
        </authorList>
    </citation>
    <scope>NUCLEOTIDE SEQUENCE</scope>
    <source>
        <strain evidence="3">CBS 12478</strain>
    </source>
</reference>
<evidence type="ECO:0000259" key="2">
    <source>
        <dbReference type="SMART" id="SM00833"/>
    </source>
</evidence>
<reference evidence="3" key="2">
    <citation type="submission" date="2024-01" db="EMBL/GenBank/DDBJ databases">
        <title>Comparative genomics of Cryptococcus and Kwoniella reveals pathogenesis evolution and contrasting modes of karyotype evolution via chromosome fusion or intercentromeric recombination.</title>
        <authorList>
            <person name="Coelho M.A."/>
            <person name="David-Palma M."/>
            <person name="Shea T."/>
            <person name="Bowers K."/>
            <person name="McGinley-Smith S."/>
            <person name="Mohammad A.W."/>
            <person name="Gnirke A."/>
            <person name="Yurkov A.M."/>
            <person name="Nowrousian M."/>
            <person name="Sun S."/>
            <person name="Cuomo C.A."/>
            <person name="Heitman J."/>
        </authorList>
    </citation>
    <scope>NUCLEOTIDE SEQUENCE</scope>
    <source>
        <strain evidence="3">CBS 12478</strain>
    </source>
</reference>
<feature type="compositionally biased region" description="Acidic residues" evidence="1">
    <location>
        <begin position="343"/>
        <end position="381"/>
    </location>
</feature>
<dbReference type="Pfam" id="PF07683">
    <property type="entry name" value="CobW_C"/>
    <property type="match status" value="1"/>
</dbReference>
<dbReference type="RefSeq" id="XP_065823559.1">
    <property type="nucleotide sequence ID" value="XM_065967487.1"/>
</dbReference>
<feature type="compositionally biased region" description="Acidic residues" evidence="1">
    <location>
        <begin position="547"/>
        <end position="558"/>
    </location>
</feature>
<dbReference type="PANTHER" id="PTHR43603:SF1">
    <property type="entry name" value="ZINC-REGULATED GTPASE METALLOPROTEIN ACTIVATOR 1"/>
    <property type="match status" value="1"/>
</dbReference>
<dbReference type="KEGG" id="ksn:43589489"/>
<dbReference type="SUPFAM" id="SSF90002">
    <property type="entry name" value="Hypothetical protein YjiA, C-terminal domain"/>
    <property type="match status" value="1"/>
</dbReference>
<dbReference type="InterPro" id="IPR003495">
    <property type="entry name" value="CobW/HypB/UreG_nucleotide-bd"/>
</dbReference>